<keyword evidence="5 10" id="KW-0132">Cell division</keyword>
<evidence type="ECO:0000256" key="9">
    <source>
        <dbReference type="ARBA" id="ARBA00023306"/>
    </source>
</evidence>
<evidence type="ECO:0000256" key="1">
    <source>
        <dbReference type="ARBA" id="ARBA00004162"/>
    </source>
</evidence>
<evidence type="ECO:0000256" key="2">
    <source>
        <dbReference type="ARBA" id="ARBA00005811"/>
    </source>
</evidence>
<name>A0A8J6P3R9_9GAMM</name>
<accession>A0A8J6P3R9</accession>
<comment type="subcellular location">
    <subcellularLocation>
        <location evidence="10">Cell inner membrane</location>
        <topology evidence="10">Single-pass membrane protein</topology>
    </subcellularLocation>
    <subcellularLocation>
        <location evidence="1">Cell membrane</location>
        <topology evidence="1">Single-pass membrane protein</topology>
    </subcellularLocation>
</comment>
<comment type="subunit">
    <text evidence="10">The Tol-Pal system is composed of five core proteins: the inner membrane proteins TolA, TolQ and TolR, the periplasmic protein TolB and the outer membrane protein Pal. They form a network linking the inner and outer membranes and the peptidoglycan layer.</text>
</comment>
<keyword evidence="9 10" id="KW-0131">Cell cycle</keyword>
<dbReference type="PANTHER" id="PTHR30558:SF7">
    <property type="entry name" value="TOL-PAL SYSTEM PROTEIN TOLR"/>
    <property type="match status" value="1"/>
</dbReference>
<evidence type="ECO:0000256" key="5">
    <source>
        <dbReference type="ARBA" id="ARBA00022618"/>
    </source>
</evidence>
<dbReference type="PANTHER" id="PTHR30558">
    <property type="entry name" value="EXBD MEMBRANE COMPONENT OF PMF-DRIVEN MACROMOLECULE IMPORT SYSTEM"/>
    <property type="match status" value="1"/>
</dbReference>
<evidence type="ECO:0000313" key="11">
    <source>
        <dbReference type="EMBL" id="MBC8519649.1"/>
    </source>
</evidence>
<comment type="caution">
    <text evidence="11">The sequence shown here is derived from an EMBL/GenBank/DDBJ whole genome shotgun (WGS) entry which is preliminary data.</text>
</comment>
<dbReference type="NCBIfam" id="TIGR02801">
    <property type="entry name" value="tolR"/>
    <property type="match status" value="1"/>
</dbReference>
<evidence type="ECO:0000256" key="7">
    <source>
        <dbReference type="ARBA" id="ARBA00022989"/>
    </source>
</evidence>
<dbReference type="HAMAP" id="MF_02203">
    <property type="entry name" value="TolR"/>
    <property type="match status" value="1"/>
</dbReference>
<dbReference type="AlphaFoldDB" id="A0A8J6P3R9"/>
<dbReference type="InterPro" id="IPR003400">
    <property type="entry name" value="ExbD"/>
</dbReference>
<keyword evidence="4 10" id="KW-0997">Cell inner membrane</keyword>
<reference evidence="11 12" key="1">
    <citation type="submission" date="2020-08" db="EMBL/GenBank/DDBJ databases">
        <title>Bridging the membrane lipid divide: bacteria of the FCB group superphylum have the potential to synthesize archaeal ether lipids.</title>
        <authorList>
            <person name="Villanueva L."/>
            <person name="Von Meijenfeldt F.A.B."/>
            <person name="Westbye A.B."/>
            <person name="Yadav S."/>
            <person name="Hopmans E.C."/>
            <person name="Dutilh B.E."/>
            <person name="Sinninghe Damste J.S."/>
        </authorList>
    </citation>
    <scope>NUCLEOTIDE SEQUENCE [LARGE SCALE GENOMIC DNA]</scope>
    <source>
        <strain evidence="11">NIOZ-UU100</strain>
    </source>
</reference>
<evidence type="ECO:0000256" key="6">
    <source>
        <dbReference type="ARBA" id="ARBA00022692"/>
    </source>
</evidence>
<keyword evidence="3 10" id="KW-1003">Cell membrane</keyword>
<dbReference type="GO" id="GO:0015031">
    <property type="term" value="P:protein transport"/>
    <property type="evidence" value="ECO:0007669"/>
    <property type="project" value="InterPro"/>
</dbReference>
<sequence length="139" mass="15456">MSRQRARKRPMASINVVPYIDVMLVLLIIFMVTAPLLTQGVKVELPKVDAELVENSKQEPVVVTVREDGSFYMNIGDHPEEPVEQHILQKRVSVLMNRKPGTEVLVRGDHKVDYGTVVSIMALLQQSGVPSVGLVTDQP</sequence>
<dbReference type="Proteomes" id="UP000654401">
    <property type="component" value="Unassembled WGS sequence"/>
</dbReference>
<evidence type="ECO:0000256" key="3">
    <source>
        <dbReference type="ARBA" id="ARBA00022475"/>
    </source>
</evidence>
<feature type="transmembrane region" description="Helical" evidence="10">
    <location>
        <begin position="12"/>
        <end position="37"/>
    </location>
</feature>
<evidence type="ECO:0000256" key="8">
    <source>
        <dbReference type="ARBA" id="ARBA00023136"/>
    </source>
</evidence>
<dbReference type="Gene3D" id="3.30.420.270">
    <property type="match status" value="1"/>
</dbReference>
<comment type="function">
    <text evidence="10">Part of the Tol-Pal system, which plays a role in outer membrane invagination during cell division and is important for maintaining outer membrane integrity.</text>
</comment>
<dbReference type="Pfam" id="PF02472">
    <property type="entry name" value="ExbD"/>
    <property type="match status" value="1"/>
</dbReference>
<keyword evidence="6 10" id="KW-0812">Transmembrane</keyword>
<proteinExistence type="inferred from homology"/>
<evidence type="ECO:0000256" key="10">
    <source>
        <dbReference type="HAMAP-Rule" id="MF_02203"/>
    </source>
</evidence>
<evidence type="ECO:0000313" key="12">
    <source>
        <dbReference type="Proteomes" id="UP000654401"/>
    </source>
</evidence>
<gene>
    <name evidence="10 11" type="primary">tolR</name>
    <name evidence="11" type="ORF">H8D24_04485</name>
</gene>
<evidence type="ECO:0000256" key="4">
    <source>
        <dbReference type="ARBA" id="ARBA00022519"/>
    </source>
</evidence>
<keyword evidence="7 10" id="KW-1133">Transmembrane helix</keyword>
<comment type="similarity">
    <text evidence="2 10">Belongs to the ExbD/TolR family.</text>
</comment>
<organism evidence="11 12">
    <name type="scientific">Candidatus Thiopontia autotrophica</name>
    <dbReference type="NCBI Taxonomy" id="2841688"/>
    <lineage>
        <taxon>Bacteria</taxon>
        <taxon>Pseudomonadati</taxon>
        <taxon>Pseudomonadota</taxon>
        <taxon>Gammaproteobacteria</taxon>
        <taxon>Candidatus Thiopontia</taxon>
    </lineage>
</organism>
<protein>
    <recommendedName>
        <fullName evidence="10">Tol-Pal system protein TolR</fullName>
    </recommendedName>
</protein>
<dbReference type="EMBL" id="JACNFK010000025">
    <property type="protein sequence ID" value="MBC8519649.1"/>
    <property type="molecule type" value="Genomic_DNA"/>
</dbReference>
<dbReference type="GO" id="GO:0005886">
    <property type="term" value="C:plasma membrane"/>
    <property type="evidence" value="ECO:0007669"/>
    <property type="project" value="UniProtKB-SubCell"/>
</dbReference>
<dbReference type="InterPro" id="IPR014168">
    <property type="entry name" value="Tol-Pal_TolR"/>
</dbReference>
<dbReference type="GO" id="GO:0022857">
    <property type="term" value="F:transmembrane transporter activity"/>
    <property type="evidence" value="ECO:0007669"/>
    <property type="project" value="InterPro"/>
</dbReference>
<keyword evidence="8 10" id="KW-0472">Membrane</keyword>
<dbReference type="GO" id="GO:0051301">
    <property type="term" value="P:cell division"/>
    <property type="evidence" value="ECO:0007669"/>
    <property type="project" value="UniProtKB-UniRule"/>
</dbReference>